<dbReference type="Proteomes" id="UP000094068">
    <property type="component" value="Unassembled WGS sequence"/>
</dbReference>
<reference evidence="2" key="1">
    <citation type="submission" date="2016-09" db="EMBL/GenBank/DDBJ databases">
        <authorList>
            <person name="Gulvik C.A."/>
        </authorList>
    </citation>
    <scope>NUCLEOTIDE SEQUENCE [LARGE SCALE GENOMIC DNA]</scope>
    <source>
        <strain evidence="2">DSM 23328</strain>
    </source>
</reference>
<name>A0A1E5GIF8_9ENTE</name>
<sequence>MEYKEMANSLSYGEEYNFYYNGEEYWMSRNDDGNYLTTVSSEETQEFKTATDLLEKARIGDKTILNIWEEIKDQF</sequence>
<protein>
    <submittedName>
        <fullName evidence="1">Uncharacterized protein</fullName>
    </submittedName>
</protein>
<dbReference type="OrthoDB" id="2187943at2"/>
<evidence type="ECO:0000313" key="2">
    <source>
        <dbReference type="Proteomes" id="UP000094068"/>
    </source>
</evidence>
<keyword evidence="2" id="KW-1185">Reference proteome</keyword>
<dbReference type="RefSeq" id="WP_069645883.1">
    <property type="nucleotide sequence ID" value="NZ_MIJZ01000012.1"/>
</dbReference>
<gene>
    <name evidence="1" type="ORF">BCR21_07275</name>
</gene>
<organism evidence="1 2">
    <name type="scientific">Enterococcus ureasiticus</name>
    <dbReference type="NCBI Taxonomy" id="903984"/>
    <lineage>
        <taxon>Bacteria</taxon>
        <taxon>Bacillati</taxon>
        <taxon>Bacillota</taxon>
        <taxon>Bacilli</taxon>
        <taxon>Lactobacillales</taxon>
        <taxon>Enterococcaceae</taxon>
        <taxon>Enterococcus</taxon>
    </lineage>
</organism>
<comment type="caution">
    <text evidence="1">The sequence shown here is derived from an EMBL/GenBank/DDBJ whole genome shotgun (WGS) entry which is preliminary data.</text>
</comment>
<dbReference type="EMBL" id="MIJZ01000012">
    <property type="protein sequence ID" value="OEG12030.1"/>
    <property type="molecule type" value="Genomic_DNA"/>
</dbReference>
<evidence type="ECO:0000313" key="1">
    <source>
        <dbReference type="EMBL" id="OEG12030.1"/>
    </source>
</evidence>
<dbReference type="AlphaFoldDB" id="A0A1E5GIF8"/>
<accession>A0A1E5GIF8</accession>
<proteinExistence type="predicted"/>